<evidence type="ECO:0000259" key="5">
    <source>
        <dbReference type="Pfam" id="PF04263"/>
    </source>
</evidence>
<evidence type="ECO:0000256" key="3">
    <source>
        <dbReference type="ARBA" id="ARBA00022777"/>
    </source>
</evidence>
<dbReference type="GO" id="GO:0016301">
    <property type="term" value="F:kinase activity"/>
    <property type="evidence" value="ECO:0007669"/>
    <property type="project" value="UniProtKB-KW"/>
</dbReference>
<dbReference type="STRING" id="407821.A0A087TH41"/>
<keyword evidence="3 6" id="KW-0418">Kinase</keyword>
<dbReference type="GO" id="GO:0005524">
    <property type="term" value="F:ATP binding"/>
    <property type="evidence" value="ECO:0007669"/>
    <property type="project" value="UniProtKB-KW"/>
</dbReference>
<organism evidence="6 7">
    <name type="scientific">Stegodyphus mimosarum</name>
    <name type="common">African social velvet spider</name>
    <dbReference type="NCBI Taxonomy" id="407821"/>
    <lineage>
        <taxon>Eukaryota</taxon>
        <taxon>Metazoa</taxon>
        <taxon>Ecdysozoa</taxon>
        <taxon>Arthropoda</taxon>
        <taxon>Chelicerata</taxon>
        <taxon>Arachnida</taxon>
        <taxon>Araneae</taxon>
        <taxon>Araneomorphae</taxon>
        <taxon>Entelegynae</taxon>
        <taxon>Eresoidea</taxon>
        <taxon>Eresidae</taxon>
        <taxon>Stegodyphus</taxon>
    </lineage>
</organism>
<evidence type="ECO:0000256" key="4">
    <source>
        <dbReference type="ARBA" id="ARBA00022840"/>
    </source>
</evidence>
<dbReference type="InterPro" id="IPR006282">
    <property type="entry name" value="Thi_PPkinase"/>
</dbReference>
<dbReference type="CDD" id="cd07995">
    <property type="entry name" value="TPK"/>
    <property type="match status" value="1"/>
</dbReference>
<dbReference type="GO" id="GO:0004788">
    <property type="term" value="F:thiamine diphosphokinase activity"/>
    <property type="evidence" value="ECO:0007669"/>
    <property type="project" value="InterPro"/>
</dbReference>
<dbReference type="Gene3D" id="3.40.50.10240">
    <property type="entry name" value="Thiamin pyrophosphokinase, catalytic domain"/>
    <property type="match status" value="1"/>
</dbReference>
<dbReference type="PANTHER" id="PTHR13622:SF8">
    <property type="entry name" value="THIAMIN PYROPHOSPHOKINASE 1"/>
    <property type="match status" value="1"/>
</dbReference>
<dbReference type="AlphaFoldDB" id="A0A087TH41"/>
<protein>
    <submittedName>
        <fullName evidence="6">Thiamin pyrophosphokinase 1</fullName>
    </submittedName>
</protein>
<evidence type="ECO:0000256" key="1">
    <source>
        <dbReference type="ARBA" id="ARBA00022679"/>
    </source>
</evidence>
<dbReference type="InterPro" id="IPR036759">
    <property type="entry name" value="TPK_catalytic_sf"/>
</dbReference>
<keyword evidence="4" id="KW-0067">ATP-binding</keyword>
<keyword evidence="7" id="KW-1185">Reference proteome</keyword>
<name>A0A087TH41_STEMI</name>
<gene>
    <name evidence="6" type="ORF">X975_14045</name>
</gene>
<sequence length="213" mass="24275">MQWRHTSSPKRPRKCLQTLSPKKIMTVFWDGQAAIRIAVDGGACQLKRISDEELNLIPDVICGDFDSVTPDVIDYYQKKGVEIVHTPDQDETDFTKAVRLSVQYIDEKKLQVSAIVAVARNGERLDHILGNLNTLYTANEITSIPVFILGHGSLTWLFCPLWLDIIISFKAFLSTENEAKEIVQTEKAIGSERFSDMEEEFIELIQKWIMMVL</sequence>
<dbReference type="OrthoDB" id="25149at2759"/>
<dbReference type="GO" id="GO:0009229">
    <property type="term" value="P:thiamine diphosphate biosynthetic process"/>
    <property type="evidence" value="ECO:0007669"/>
    <property type="project" value="InterPro"/>
</dbReference>
<dbReference type="Pfam" id="PF04263">
    <property type="entry name" value="TPK_catalytic"/>
    <property type="match status" value="1"/>
</dbReference>
<dbReference type="InterPro" id="IPR007371">
    <property type="entry name" value="TPK_catalytic"/>
</dbReference>
<dbReference type="NCBIfam" id="TIGR01378">
    <property type="entry name" value="thi_PPkinase"/>
    <property type="match status" value="1"/>
</dbReference>
<feature type="domain" description="Thiamin pyrophosphokinase catalytic" evidence="5">
    <location>
        <begin position="32"/>
        <end position="143"/>
    </location>
</feature>
<evidence type="ECO:0000313" key="6">
    <source>
        <dbReference type="EMBL" id="KFM64430.1"/>
    </source>
</evidence>
<dbReference type="PANTHER" id="PTHR13622">
    <property type="entry name" value="THIAMIN PYROPHOSPHOKINASE"/>
    <property type="match status" value="1"/>
</dbReference>
<dbReference type="EMBL" id="KK115210">
    <property type="protein sequence ID" value="KFM64430.1"/>
    <property type="molecule type" value="Genomic_DNA"/>
</dbReference>
<keyword evidence="1" id="KW-0808">Transferase</keyword>
<accession>A0A087TH41</accession>
<feature type="non-terminal residue" evidence="6">
    <location>
        <position position="213"/>
    </location>
</feature>
<dbReference type="Proteomes" id="UP000054359">
    <property type="component" value="Unassembled WGS sequence"/>
</dbReference>
<dbReference type="GO" id="GO:0006772">
    <property type="term" value="P:thiamine metabolic process"/>
    <property type="evidence" value="ECO:0007669"/>
    <property type="project" value="InterPro"/>
</dbReference>
<keyword evidence="2" id="KW-0547">Nucleotide-binding</keyword>
<dbReference type="SUPFAM" id="SSF63999">
    <property type="entry name" value="Thiamin pyrophosphokinase, catalytic domain"/>
    <property type="match status" value="1"/>
</dbReference>
<evidence type="ECO:0000313" key="7">
    <source>
        <dbReference type="Proteomes" id="UP000054359"/>
    </source>
</evidence>
<evidence type="ECO:0000256" key="2">
    <source>
        <dbReference type="ARBA" id="ARBA00022741"/>
    </source>
</evidence>
<reference evidence="6 7" key="1">
    <citation type="submission" date="2013-11" db="EMBL/GenBank/DDBJ databases">
        <title>Genome sequencing of Stegodyphus mimosarum.</title>
        <authorList>
            <person name="Bechsgaard J."/>
        </authorList>
    </citation>
    <scope>NUCLEOTIDE SEQUENCE [LARGE SCALE GENOMIC DNA]</scope>
</reference>
<proteinExistence type="predicted"/>